<evidence type="ECO:0000256" key="9">
    <source>
        <dbReference type="ARBA" id="ARBA00023152"/>
    </source>
</evidence>
<dbReference type="PRINTS" id="PR00477">
    <property type="entry name" value="PHGLYCKINASE"/>
</dbReference>
<dbReference type="AlphaFoldDB" id="A0A9D9D8R4"/>
<dbReference type="FunFam" id="3.40.50.1260:FF:000001">
    <property type="entry name" value="Phosphoglycerate kinase"/>
    <property type="match status" value="1"/>
</dbReference>
<dbReference type="EMBL" id="JADING010000035">
    <property type="protein sequence ID" value="MBO8414089.1"/>
    <property type="molecule type" value="Genomic_DNA"/>
</dbReference>
<evidence type="ECO:0000313" key="12">
    <source>
        <dbReference type="Proteomes" id="UP000823629"/>
    </source>
</evidence>
<dbReference type="InterPro" id="IPR001576">
    <property type="entry name" value="Phosphoglycerate_kinase"/>
</dbReference>
<dbReference type="GO" id="GO:0005524">
    <property type="term" value="F:ATP binding"/>
    <property type="evidence" value="ECO:0007669"/>
    <property type="project" value="UniProtKB-KW"/>
</dbReference>
<comment type="pathway">
    <text evidence="2">Carbohydrate degradation; glycolysis; pyruvate from D-glyceraldehyde 3-phosphate: step 2/5.</text>
</comment>
<dbReference type="Proteomes" id="UP000823629">
    <property type="component" value="Unassembled WGS sequence"/>
</dbReference>
<dbReference type="SUPFAM" id="SSF53748">
    <property type="entry name" value="Phosphoglycerate kinase"/>
    <property type="match status" value="1"/>
</dbReference>
<protein>
    <recommendedName>
        <fullName evidence="4 10">Phosphoglycerate kinase</fullName>
        <ecNumber evidence="3 10">2.7.2.3</ecNumber>
    </recommendedName>
</protein>
<dbReference type="GO" id="GO:0005829">
    <property type="term" value="C:cytosol"/>
    <property type="evidence" value="ECO:0007669"/>
    <property type="project" value="TreeGrafter"/>
</dbReference>
<organism evidence="11 12">
    <name type="scientific">Candidatus Scatoplasma merdavium</name>
    <dbReference type="NCBI Taxonomy" id="2840932"/>
    <lineage>
        <taxon>Bacteria</taxon>
        <taxon>Bacillati</taxon>
        <taxon>Bacillota</taxon>
        <taxon>Bacilli</taxon>
        <taxon>Bacillales</taxon>
        <taxon>Candidatus Scatoplasma</taxon>
    </lineage>
</organism>
<dbReference type="GO" id="GO:0043531">
    <property type="term" value="F:ADP binding"/>
    <property type="evidence" value="ECO:0007669"/>
    <property type="project" value="TreeGrafter"/>
</dbReference>
<evidence type="ECO:0000256" key="1">
    <source>
        <dbReference type="ARBA" id="ARBA00000642"/>
    </source>
</evidence>
<evidence type="ECO:0000256" key="8">
    <source>
        <dbReference type="ARBA" id="ARBA00022840"/>
    </source>
</evidence>
<evidence type="ECO:0000256" key="2">
    <source>
        <dbReference type="ARBA" id="ARBA00004838"/>
    </source>
</evidence>
<keyword evidence="9" id="KW-0324">Glycolysis</keyword>
<keyword evidence="5 10" id="KW-0808">Transferase</keyword>
<comment type="caution">
    <text evidence="11">The sequence shown here is derived from an EMBL/GenBank/DDBJ whole genome shotgun (WGS) entry which is preliminary data.</text>
</comment>
<dbReference type="InterPro" id="IPR015824">
    <property type="entry name" value="Phosphoglycerate_kinase_N"/>
</dbReference>
<dbReference type="GO" id="GO:0006094">
    <property type="term" value="P:gluconeogenesis"/>
    <property type="evidence" value="ECO:0007669"/>
    <property type="project" value="TreeGrafter"/>
</dbReference>
<keyword evidence="6" id="KW-0547">Nucleotide-binding</keyword>
<keyword evidence="7 10" id="KW-0418">Kinase</keyword>
<proteinExistence type="inferred from homology"/>
<dbReference type="EC" id="2.7.2.3" evidence="3 10"/>
<evidence type="ECO:0000256" key="6">
    <source>
        <dbReference type="ARBA" id="ARBA00022741"/>
    </source>
</evidence>
<dbReference type="Gene3D" id="3.40.50.1260">
    <property type="entry name" value="Phosphoglycerate kinase, N-terminal domain"/>
    <property type="match status" value="2"/>
</dbReference>
<evidence type="ECO:0000256" key="7">
    <source>
        <dbReference type="ARBA" id="ARBA00022777"/>
    </source>
</evidence>
<keyword evidence="8" id="KW-0067">ATP-binding</keyword>
<evidence type="ECO:0000256" key="10">
    <source>
        <dbReference type="RuleBase" id="RU000532"/>
    </source>
</evidence>
<accession>A0A9D9D8R4</accession>
<dbReference type="PANTHER" id="PTHR11406">
    <property type="entry name" value="PHOSPHOGLYCERATE KINASE"/>
    <property type="match status" value="1"/>
</dbReference>
<name>A0A9D9D8R4_9BACL</name>
<gene>
    <name evidence="11" type="ORF">IAC78_01215</name>
</gene>
<evidence type="ECO:0000256" key="5">
    <source>
        <dbReference type="ARBA" id="ARBA00022679"/>
    </source>
</evidence>
<evidence type="ECO:0000256" key="4">
    <source>
        <dbReference type="ARBA" id="ARBA00016471"/>
    </source>
</evidence>
<dbReference type="InterPro" id="IPR036043">
    <property type="entry name" value="Phosphoglycerate_kinase_sf"/>
</dbReference>
<comment type="catalytic activity">
    <reaction evidence="1 10">
        <text>(2R)-3-phosphoglycerate + ATP = (2R)-3-phospho-glyceroyl phosphate + ADP</text>
        <dbReference type="Rhea" id="RHEA:14801"/>
        <dbReference type="ChEBI" id="CHEBI:30616"/>
        <dbReference type="ChEBI" id="CHEBI:57604"/>
        <dbReference type="ChEBI" id="CHEBI:58272"/>
        <dbReference type="ChEBI" id="CHEBI:456216"/>
        <dbReference type="EC" id="2.7.2.3"/>
    </reaction>
</comment>
<dbReference type="GO" id="GO:0004618">
    <property type="term" value="F:phosphoglycerate kinase activity"/>
    <property type="evidence" value="ECO:0007669"/>
    <property type="project" value="UniProtKB-EC"/>
</dbReference>
<comment type="similarity">
    <text evidence="10">Belongs to the phosphoglycerate kinase family.</text>
</comment>
<evidence type="ECO:0000313" key="11">
    <source>
        <dbReference type="EMBL" id="MBO8414089.1"/>
    </source>
</evidence>
<dbReference type="PANTHER" id="PTHR11406:SF23">
    <property type="entry name" value="PHOSPHOGLYCERATE KINASE 1, CHLOROPLASTIC-RELATED"/>
    <property type="match status" value="1"/>
</dbReference>
<sequence>NNMAPVAKELSKLLGQEVVFVAETRGEELEKAVAGLKDGQVLLMQNTRYEKGETKNDPELAKYWASLGEAYVMDAFGSAHRAHVSTVGIPTVLKEEGKEVGIGYLVEKEVKALSRCVEVKADERPYIAILGGLKVSDKIQVIESLLKKCDKIIICGAMAYTFFKAQGLETGTSPVEDDQLDYANKCLASGKIVLPIDTVIADAFENPTEVKTVAVNEIPANFMGMDIGPKTRQLFAEVISGAKTIFWNGPAGVFEQEAYQAGTKAVCEAIKDNKQCFSVVGGGDSAAAVKQFGYKDEFSHVSTGGGASLEMIQFDGHLPGLDVIDC</sequence>
<dbReference type="GO" id="GO:0006096">
    <property type="term" value="P:glycolytic process"/>
    <property type="evidence" value="ECO:0007669"/>
    <property type="project" value="UniProtKB-KW"/>
</dbReference>
<evidence type="ECO:0000256" key="3">
    <source>
        <dbReference type="ARBA" id="ARBA00013061"/>
    </source>
</evidence>
<reference evidence="11" key="2">
    <citation type="journal article" date="2021" name="PeerJ">
        <title>Extensive microbial diversity within the chicken gut microbiome revealed by metagenomics and culture.</title>
        <authorList>
            <person name="Gilroy R."/>
            <person name="Ravi A."/>
            <person name="Getino M."/>
            <person name="Pursley I."/>
            <person name="Horton D.L."/>
            <person name="Alikhan N.F."/>
            <person name="Baker D."/>
            <person name="Gharbi K."/>
            <person name="Hall N."/>
            <person name="Watson M."/>
            <person name="Adriaenssens E.M."/>
            <person name="Foster-Nyarko E."/>
            <person name="Jarju S."/>
            <person name="Secka A."/>
            <person name="Antonio M."/>
            <person name="Oren A."/>
            <person name="Chaudhuri R.R."/>
            <person name="La Ragione R."/>
            <person name="Hildebrand F."/>
            <person name="Pallen M.J."/>
        </authorList>
    </citation>
    <scope>NUCLEOTIDE SEQUENCE</scope>
    <source>
        <strain evidence="11">1748</strain>
    </source>
</reference>
<feature type="non-terminal residue" evidence="11">
    <location>
        <position position="1"/>
    </location>
</feature>
<reference evidence="11" key="1">
    <citation type="submission" date="2020-10" db="EMBL/GenBank/DDBJ databases">
        <authorList>
            <person name="Gilroy R."/>
        </authorList>
    </citation>
    <scope>NUCLEOTIDE SEQUENCE</scope>
    <source>
        <strain evidence="11">1748</strain>
    </source>
</reference>
<dbReference type="Pfam" id="PF00162">
    <property type="entry name" value="PGK"/>
    <property type="match status" value="1"/>
</dbReference>